<protein>
    <recommendedName>
        <fullName evidence="13">ATP-dependent helicase/nuclease subunit A</fullName>
        <ecNumber evidence="13">3.1.-.-</ecNumber>
        <ecNumber evidence="13">5.6.2.4</ecNumber>
    </recommendedName>
    <alternativeName>
        <fullName evidence="13">ATP-dependent helicase/nuclease AddA</fullName>
    </alternativeName>
    <alternativeName>
        <fullName evidence="13">DNA 3'-5' helicase AddA</fullName>
    </alternativeName>
</protein>
<gene>
    <name evidence="13" type="primary">addA</name>
    <name evidence="17" type="ORF">ABID27_000443</name>
</gene>
<dbReference type="PROSITE" id="PS51217">
    <property type="entry name" value="UVRD_HELICASE_CTER"/>
    <property type="match status" value="1"/>
</dbReference>
<comment type="cofactor">
    <cofactor evidence="13">
        <name>Mg(2+)</name>
        <dbReference type="ChEBI" id="CHEBI:18420"/>
    </cofactor>
</comment>
<dbReference type="InterPro" id="IPR014016">
    <property type="entry name" value="UvrD-like_ATP-bd"/>
</dbReference>
<keyword evidence="6 13" id="KW-0269">Exonuclease</keyword>
<evidence type="ECO:0000256" key="5">
    <source>
        <dbReference type="ARBA" id="ARBA00022806"/>
    </source>
</evidence>
<dbReference type="Pfam" id="PF13361">
    <property type="entry name" value="UvrD_C"/>
    <property type="match status" value="1"/>
</dbReference>
<dbReference type="Gene3D" id="3.40.50.300">
    <property type="entry name" value="P-loop containing nucleotide triphosphate hydrolases"/>
    <property type="match status" value="4"/>
</dbReference>
<reference evidence="17 18" key="1">
    <citation type="submission" date="2024-06" db="EMBL/GenBank/DDBJ databases">
        <title>Genomic Encyclopedia of Type Strains, Phase IV (KMG-IV): sequencing the most valuable type-strain genomes for metagenomic binning, comparative biology and taxonomic classification.</title>
        <authorList>
            <person name="Goeker M."/>
        </authorList>
    </citation>
    <scope>NUCLEOTIDE SEQUENCE [LARGE SCALE GENOMIC DNA]</scope>
    <source>
        <strain evidence="17 18">DSM 15349</strain>
    </source>
</reference>
<comment type="function">
    <text evidence="13">The heterodimer acts as both an ATP-dependent DNA helicase and an ATP-dependent, dual-direction single-stranded exonuclease. Recognizes the chi site generating a DNA molecule suitable for the initiation of homologous recombination. The AddA nuclease domain is required for chi fragment generation; this subunit has the helicase and 3' -&gt; 5' nuclease activities.</text>
</comment>
<evidence type="ECO:0000256" key="10">
    <source>
        <dbReference type="ARBA" id="ARBA00023235"/>
    </source>
</evidence>
<feature type="domain" description="UvrD-like helicase C-terminal" evidence="16">
    <location>
        <begin position="505"/>
        <end position="787"/>
    </location>
</feature>
<dbReference type="Gene3D" id="3.90.320.10">
    <property type="match status" value="1"/>
</dbReference>
<evidence type="ECO:0000256" key="2">
    <source>
        <dbReference type="ARBA" id="ARBA00022741"/>
    </source>
</evidence>
<dbReference type="InterPro" id="IPR011604">
    <property type="entry name" value="PDDEXK-like_dom_sf"/>
</dbReference>
<dbReference type="EC" id="5.6.2.4" evidence="13"/>
<evidence type="ECO:0000256" key="7">
    <source>
        <dbReference type="ARBA" id="ARBA00022840"/>
    </source>
</evidence>
<evidence type="ECO:0000259" key="16">
    <source>
        <dbReference type="PROSITE" id="PS51217"/>
    </source>
</evidence>
<keyword evidence="3 13" id="KW-0227">DNA damage</keyword>
<dbReference type="Pfam" id="PF00580">
    <property type="entry name" value="UvrD-helicase"/>
    <property type="match status" value="1"/>
</dbReference>
<comment type="catalytic activity">
    <reaction evidence="11 13">
        <text>Couples ATP hydrolysis with the unwinding of duplex DNA by translocating in the 3'-5' direction.</text>
        <dbReference type="EC" id="5.6.2.4"/>
    </reaction>
</comment>
<evidence type="ECO:0000256" key="14">
    <source>
        <dbReference type="PROSITE-ProRule" id="PRU00560"/>
    </source>
</evidence>
<proteinExistence type="inferred from homology"/>
<dbReference type="GO" id="GO:0003678">
    <property type="term" value="F:DNA helicase activity"/>
    <property type="evidence" value="ECO:0007669"/>
    <property type="project" value="UniProtKB-EC"/>
</dbReference>
<dbReference type="RefSeq" id="WP_354279910.1">
    <property type="nucleotide sequence ID" value="NZ_JBEPMK010000001.1"/>
</dbReference>
<feature type="domain" description="UvrD-like helicase ATP-binding" evidence="15">
    <location>
        <begin position="26"/>
        <end position="479"/>
    </location>
</feature>
<comment type="catalytic activity">
    <reaction evidence="12 13">
        <text>ATP + H2O = ADP + phosphate + H(+)</text>
        <dbReference type="Rhea" id="RHEA:13065"/>
        <dbReference type="ChEBI" id="CHEBI:15377"/>
        <dbReference type="ChEBI" id="CHEBI:15378"/>
        <dbReference type="ChEBI" id="CHEBI:30616"/>
        <dbReference type="ChEBI" id="CHEBI:43474"/>
        <dbReference type="ChEBI" id="CHEBI:456216"/>
        <dbReference type="EC" id="5.6.2.4"/>
    </reaction>
</comment>
<evidence type="ECO:0000256" key="12">
    <source>
        <dbReference type="ARBA" id="ARBA00048988"/>
    </source>
</evidence>
<keyword evidence="18" id="KW-1185">Reference proteome</keyword>
<evidence type="ECO:0000259" key="15">
    <source>
        <dbReference type="PROSITE" id="PS51198"/>
    </source>
</evidence>
<comment type="similarity">
    <text evidence="13">Belongs to the helicase family. AddA subfamily.</text>
</comment>
<evidence type="ECO:0000313" key="18">
    <source>
        <dbReference type="Proteomes" id="UP001549055"/>
    </source>
</evidence>
<dbReference type="HAMAP" id="MF_01451">
    <property type="entry name" value="AddA"/>
    <property type="match status" value="1"/>
</dbReference>
<comment type="caution">
    <text evidence="17">The sequence shown here is derived from an EMBL/GenBank/DDBJ whole genome shotgun (WGS) entry which is preliminary data.</text>
</comment>
<dbReference type="EC" id="3.1.-.-" evidence="13"/>
<keyword evidence="1 13" id="KW-0540">Nuclease</keyword>
<keyword evidence="7 13" id="KW-0067">ATP-binding</keyword>
<dbReference type="PROSITE" id="PS51198">
    <property type="entry name" value="UVRD_HELICASE_ATP_BIND"/>
    <property type="match status" value="1"/>
</dbReference>
<dbReference type="CDD" id="cd17932">
    <property type="entry name" value="DEXQc_UvrD"/>
    <property type="match status" value="1"/>
</dbReference>
<keyword evidence="5 13" id="KW-0347">Helicase</keyword>
<dbReference type="GO" id="GO:0016787">
    <property type="term" value="F:hydrolase activity"/>
    <property type="evidence" value="ECO:0007669"/>
    <property type="project" value="UniProtKB-KW"/>
</dbReference>
<organism evidence="17 18">
    <name type="scientific">Streptococcus gallinaceus</name>
    <dbReference type="NCBI Taxonomy" id="165758"/>
    <lineage>
        <taxon>Bacteria</taxon>
        <taxon>Bacillati</taxon>
        <taxon>Bacillota</taxon>
        <taxon>Bacilli</taxon>
        <taxon>Lactobacillales</taxon>
        <taxon>Streptococcaceae</taxon>
        <taxon>Streptococcus</taxon>
    </lineage>
</organism>
<dbReference type="Proteomes" id="UP001549055">
    <property type="component" value="Unassembled WGS sequence"/>
</dbReference>
<evidence type="ECO:0000256" key="9">
    <source>
        <dbReference type="ARBA" id="ARBA00023204"/>
    </source>
</evidence>
<keyword evidence="2 13" id="KW-0547">Nucleotide-binding</keyword>
<evidence type="ECO:0000256" key="6">
    <source>
        <dbReference type="ARBA" id="ARBA00022839"/>
    </source>
</evidence>
<dbReference type="SUPFAM" id="SSF52980">
    <property type="entry name" value="Restriction endonuclease-like"/>
    <property type="match status" value="1"/>
</dbReference>
<dbReference type="Gene3D" id="1.10.486.10">
    <property type="entry name" value="PCRA, domain 4"/>
    <property type="match status" value="1"/>
</dbReference>
<evidence type="ECO:0000256" key="4">
    <source>
        <dbReference type="ARBA" id="ARBA00022801"/>
    </source>
</evidence>
<keyword evidence="8 13" id="KW-0238">DNA-binding</keyword>
<dbReference type="PANTHER" id="PTHR11070:SF48">
    <property type="entry name" value="ATP-DEPENDENT HELICASE_NUCLEASE SUBUNIT A"/>
    <property type="match status" value="1"/>
</dbReference>
<evidence type="ECO:0000256" key="11">
    <source>
        <dbReference type="ARBA" id="ARBA00034617"/>
    </source>
</evidence>
<dbReference type="InterPro" id="IPR027417">
    <property type="entry name" value="P-loop_NTPase"/>
</dbReference>
<dbReference type="Pfam" id="PF12705">
    <property type="entry name" value="PDDEXK_1"/>
    <property type="match status" value="1"/>
</dbReference>
<evidence type="ECO:0000256" key="13">
    <source>
        <dbReference type="HAMAP-Rule" id="MF_01451"/>
    </source>
</evidence>
<dbReference type="SUPFAM" id="SSF52540">
    <property type="entry name" value="P-loop containing nucleoside triphosphate hydrolases"/>
    <property type="match status" value="1"/>
</dbReference>
<evidence type="ECO:0000256" key="1">
    <source>
        <dbReference type="ARBA" id="ARBA00022722"/>
    </source>
</evidence>
<comment type="subunit">
    <text evidence="13">Heterodimer of AddA and AddB/RexB.</text>
</comment>
<evidence type="ECO:0000256" key="8">
    <source>
        <dbReference type="ARBA" id="ARBA00023125"/>
    </source>
</evidence>
<dbReference type="InterPro" id="IPR014017">
    <property type="entry name" value="DNA_helicase_UvrD-like_C"/>
</dbReference>
<sequence>MTFEAFLSPEEIIQLQEAELASQAAQKRTPEQIEAIYTNGSNVLVSASAGSGKTFVVVERILDKIKRGIAIKHLFISTFTVKAAGELKERIEKKLHQAIAQTTDPQLRQHLSAQLLDLETADIGTMDAFTQKLLTSYGYTIGVAPNFRILQDKNEQDLLKNEVYADLFEDYMAGQDGRTFQALVENFSGNSKDSKAFRAVVYQVHAFSQSTSNPKEWIQEKLLRGHETFTNLESLPDAIMQGLFDAMEQAANDLQDLTDSPDYKQVTAKGTPTATYTKHQTIFTGLRDLPVAFGEDKDFGKLMTDLSALLPSGADVTVAKVKYPVFKQVKARLADLQHLETILAYQGQALPLLKLLQNFVLDFSDQYLQRKIQESAFEFSDVSHFAIQILEENEDIRRTYQDRYHEVMVDEYQDNNHSQERMLDLLSNGKNRFMVGDIKQSIYRFRQADPQIFQSKFELYQSNPAAGKLILLKENFRSQSEVLDATNAIFTRLMDRQVGQIKYDQTHTLVAGSPSQKIVLPENEMEYLVYDTDVDENAAEQEITSGEVELVAKEIIHLVNEKNVAFSDITLLVPSRTRNDAILTTFEKHGIPIVSDGGEANYLKSVEVMIMLDTLRTINNPLNDYALVALLKSPMFHFNEDELARLALQAEKGNLYEKMRLALERKGASQELIFAALHQKISLFEADLHDWRRFAKIGSIHDLIWKIFNEKFYYDYVGALPNGAKRQANLYALGLRANNFEKTGFKGLARFISMIDKLLASDNDLADVEVALPQDAVQLMTVHKSKGLEFKYVFLLNMDKNFNAMESKGSVILSRENGIGIKYLADMKDQFETPLPHVRVSMNTLPYQLNQRELKIANLSEQMRLLYVAMTRAEKKLYLVGKGSQEKLADKYDGKRDAGVLLASTRESMTNFQDWILGIAKAFEGENLYFKKTFITDQDLTPEQIGQLKVEGKIAADDMKDNRQSEDISLALAQLEAVEMLNEKYASAIQLPSLRTPSQIKKFYEPVLADDGLDIMEKTTIAPKFDLPDFSKKATVTGAQIGSAVHELMQRIPLVAPMTMPILQKALAQVQVEPAVKEKIALEKVLAFFASPLGQEILLHKDKVRREATFALLKKDPVSKEDYVLRGIIDGFIRYEDRIVLFDYKTDHYQEAEQMKTRYAGQMQLYAEALQQAYQVEKVDKYLILLGEEEIQVLEL</sequence>
<dbReference type="InterPro" id="IPR014152">
    <property type="entry name" value="AddA"/>
</dbReference>
<evidence type="ECO:0000313" key="17">
    <source>
        <dbReference type="EMBL" id="MET3643826.1"/>
    </source>
</evidence>
<accession>A0ABV2JIT3</accession>
<keyword evidence="4 13" id="KW-0378">Hydrolase</keyword>
<keyword evidence="10 13" id="KW-0413">Isomerase</keyword>
<dbReference type="InterPro" id="IPR011335">
    <property type="entry name" value="Restrct_endonuc-II-like"/>
</dbReference>
<dbReference type="NCBIfam" id="TIGR02785">
    <property type="entry name" value="addA_Gpos"/>
    <property type="match status" value="1"/>
</dbReference>
<dbReference type="InterPro" id="IPR038726">
    <property type="entry name" value="PDDEXK_AddAB-type"/>
</dbReference>
<name>A0ABV2JIT3_9STRE</name>
<dbReference type="InterPro" id="IPR000212">
    <property type="entry name" value="DNA_helicase_UvrD/REP"/>
</dbReference>
<feature type="binding site" evidence="14">
    <location>
        <begin position="47"/>
        <end position="54"/>
    </location>
    <ligand>
        <name>ATP</name>
        <dbReference type="ChEBI" id="CHEBI:30616"/>
    </ligand>
</feature>
<keyword evidence="9 13" id="KW-0234">DNA repair</keyword>
<evidence type="ECO:0000256" key="3">
    <source>
        <dbReference type="ARBA" id="ARBA00022763"/>
    </source>
</evidence>
<dbReference type="EMBL" id="JBEPMK010000001">
    <property type="protein sequence ID" value="MET3643826.1"/>
    <property type="molecule type" value="Genomic_DNA"/>
</dbReference>
<dbReference type="PANTHER" id="PTHR11070">
    <property type="entry name" value="UVRD / RECB / PCRA DNA HELICASE FAMILY MEMBER"/>
    <property type="match status" value="1"/>
</dbReference>